<dbReference type="EMBL" id="ACYE01000096">
    <property type="protein sequence ID" value="EFE43397.1"/>
    <property type="molecule type" value="Genomic_DNA"/>
</dbReference>
<dbReference type="KEGG" id="tve:TRV_01782"/>
<organism evidence="5 6">
    <name type="scientific">Trichophyton verrucosum (strain HKI 0517)</name>
    <dbReference type="NCBI Taxonomy" id="663202"/>
    <lineage>
        <taxon>Eukaryota</taxon>
        <taxon>Fungi</taxon>
        <taxon>Dikarya</taxon>
        <taxon>Ascomycota</taxon>
        <taxon>Pezizomycotina</taxon>
        <taxon>Eurotiomycetes</taxon>
        <taxon>Eurotiomycetidae</taxon>
        <taxon>Onygenales</taxon>
        <taxon>Arthrodermataceae</taxon>
        <taxon>Trichophyton</taxon>
    </lineage>
</organism>
<evidence type="ECO:0000256" key="2">
    <source>
        <dbReference type="ARBA" id="ARBA00023127"/>
    </source>
</evidence>
<dbReference type="SUPFAM" id="SSF47954">
    <property type="entry name" value="Cyclin-like"/>
    <property type="match status" value="2"/>
</dbReference>
<dbReference type="CDD" id="cd20524">
    <property type="entry name" value="CYCLIN_CCNH_rpt1"/>
    <property type="match status" value="1"/>
</dbReference>
<dbReference type="SMART" id="SM00385">
    <property type="entry name" value="CYCLIN"/>
    <property type="match status" value="1"/>
</dbReference>
<dbReference type="CDD" id="cd20525">
    <property type="entry name" value="CYCLIN_CCNH_rpt2"/>
    <property type="match status" value="1"/>
</dbReference>
<feature type="non-terminal residue" evidence="5">
    <location>
        <position position="1"/>
    </location>
</feature>
<dbReference type="FunFam" id="1.10.472.10:FF:000095">
    <property type="entry name" value="Cyclin Ccl1, putative (AFU_orthologue AFUA_5G07030)"/>
    <property type="match status" value="1"/>
</dbReference>
<name>D4D3W9_TRIVH</name>
<dbReference type="InterPro" id="IPR031658">
    <property type="entry name" value="Cyclin_C_2"/>
</dbReference>
<feature type="region of interest" description="Disordered" evidence="3">
    <location>
        <begin position="83"/>
        <end position="129"/>
    </location>
</feature>
<comment type="similarity">
    <text evidence="1">Belongs to the cyclin family. Cyclin C subfamily.</text>
</comment>
<dbReference type="GeneID" id="9582765"/>
<dbReference type="GO" id="GO:0006357">
    <property type="term" value="P:regulation of transcription by RNA polymerase II"/>
    <property type="evidence" value="ECO:0007669"/>
    <property type="project" value="InterPro"/>
</dbReference>
<feature type="domain" description="Cyclin-like" evidence="4">
    <location>
        <begin position="144"/>
        <end position="228"/>
    </location>
</feature>
<evidence type="ECO:0000259" key="4">
    <source>
        <dbReference type="SMART" id="SM00385"/>
    </source>
</evidence>
<comment type="caution">
    <text evidence="5">The sequence shown here is derived from an EMBL/GenBank/DDBJ whole genome shotgun (WGS) entry which is preliminary data.</text>
</comment>
<sequence>AQLTGILPYTCAFVFFSTFDRYVVHTAGHLYIALKAQLPTMLEDDIYRTSTQFRLWSFTEDSLRSIRANTNAVASERVRAAVRRAREARQQASTAPTPDQGTPNPNPSDADRAVTPARTGAGSEQEIECLTPDEEFELVQYFCEKTMELGDEYKPPLPTTVRATAIQYLRRFYLTNSPMTYHPKSIMPCALFLATKTDNFYMSLRSFTEHIPNSTMESIIAPEFLLTQGLRFTFDVRHPFRGLEGGMMELNAIAKGEATPGPHLLGLTPAGLQKSIQSLPPPPTSIAGPVPASPLATRLAKVHHNTREILKHSAQMTDAYFLYTPSQIWISALLIADRPLAEFYLETKLGPANTSPTSSTSPSDMLSNIHAKLIPVLQSCSDLLTSYIQNNGTSSTVPGSARMKRLKLIGKKLFHCQNPEREDLVALNRLQKAGGSAVPTGANTPSEPVAAPASVNVAAMSEEQDVENDIDRAAKKRKLEGERLGGMDSPFGGELKKG</sequence>
<dbReference type="GO" id="GO:0016538">
    <property type="term" value="F:cyclin-dependent protein serine/threonine kinase regulator activity"/>
    <property type="evidence" value="ECO:0007669"/>
    <property type="project" value="InterPro"/>
</dbReference>
<keyword evidence="6" id="KW-1185">Reference proteome</keyword>
<dbReference type="Gene3D" id="1.10.472.10">
    <property type="entry name" value="Cyclin-like"/>
    <property type="match status" value="1"/>
</dbReference>
<dbReference type="AlphaFoldDB" id="D4D3W9"/>
<dbReference type="InterPro" id="IPR013763">
    <property type="entry name" value="Cyclin-like_dom"/>
</dbReference>
<evidence type="ECO:0000313" key="6">
    <source>
        <dbReference type="Proteomes" id="UP000008383"/>
    </source>
</evidence>
<gene>
    <name evidence="5" type="ORF">TRV_01782</name>
</gene>
<dbReference type="OrthoDB" id="340962at2759"/>
<feature type="region of interest" description="Disordered" evidence="3">
    <location>
        <begin position="461"/>
        <end position="498"/>
    </location>
</feature>
<dbReference type="RefSeq" id="XP_003024015.1">
    <property type="nucleotide sequence ID" value="XM_003023969.1"/>
</dbReference>
<protein>
    <recommendedName>
        <fullName evidence="4">Cyclin-like domain-containing protein</fullName>
    </recommendedName>
</protein>
<dbReference type="HOGENOM" id="CLU_022620_4_1_1"/>
<evidence type="ECO:0000313" key="5">
    <source>
        <dbReference type="EMBL" id="EFE43397.1"/>
    </source>
</evidence>
<dbReference type="Pfam" id="PF16899">
    <property type="entry name" value="Cyclin_C_2"/>
    <property type="match status" value="1"/>
</dbReference>
<accession>D4D3W9</accession>
<feature type="compositionally biased region" description="Polar residues" evidence="3">
    <location>
        <begin position="94"/>
        <end position="103"/>
    </location>
</feature>
<dbReference type="Proteomes" id="UP000008383">
    <property type="component" value="Unassembled WGS sequence"/>
</dbReference>
<proteinExistence type="inferred from homology"/>
<keyword evidence="2" id="KW-0195">Cyclin</keyword>
<evidence type="ECO:0000256" key="3">
    <source>
        <dbReference type="SAM" id="MobiDB-lite"/>
    </source>
</evidence>
<dbReference type="PANTHER" id="PTHR10026">
    <property type="entry name" value="CYCLIN"/>
    <property type="match status" value="1"/>
</dbReference>
<reference evidence="6" key="1">
    <citation type="journal article" date="2011" name="Genome Biol.">
        <title>Comparative and functional genomics provide insights into the pathogenicity of dermatophytic fungi.</title>
        <authorList>
            <person name="Burmester A."/>
            <person name="Shelest E."/>
            <person name="Gloeckner G."/>
            <person name="Heddergott C."/>
            <person name="Schindler S."/>
            <person name="Staib P."/>
            <person name="Heidel A."/>
            <person name="Felder M."/>
            <person name="Petzold A."/>
            <person name="Szafranski K."/>
            <person name="Feuermann M."/>
            <person name="Pedruzzi I."/>
            <person name="Priebe S."/>
            <person name="Groth M."/>
            <person name="Winkler R."/>
            <person name="Li W."/>
            <person name="Kniemeyer O."/>
            <person name="Schroeckh V."/>
            <person name="Hertweck C."/>
            <person name="Hube B."/>
            <person name="White T.C."/>
            <person name="Platzer M."/>
            <person name="Guthke R."/>
            <person name="Heitman J."/>
            <person name="Woestemeyer J."/>
            <person name="Zipfel P.F."/>
            <person name="Monod M."/>
            <person name="Brakhage A.A."/>
        </authorList>
    </citation>
    <scope>NUCLEOTIDE SEQUENCE [LARGE SCALE GENOMIC DNA]</scope>
    <source>
        <strain evidence="6">HKI 0517</strain>
    </source>
</reference>
<evidence type="ECO:0000256" key="1">
    <source>
        <dbReference type="ARBA" id="ARBA00008638"/>
    </source>
</evidence>
<dbReference type="InterPro" id="IPR036915">
    <property type="entry name" value="Cyclin-like_sf"/>
</dbReference>
<dbReference type="InterPro" id="IPR043198">
    <property type="entry name" value="Cyclin/Ssn8"/>
</dbReference>
<feature type="compositionally biased region" description="Basic and acidic residues" evidence="3">
    <location>
        <begin position="469"/>
        <end position="485"/>
    </location>
</feature>